<accession>A0AAE2C8C2</accession>
<dbReference type="EMBL" id="JACGWO010000013">
    <property type="protein sequence ID" value="KAK4412743.1"/>
    <property type="molecule type" value="Genomic_DNA"/>
</dbReference>
<evidence type="ECO:0000313" key="1">
    <source>
        <dbReference type="EMBL" id="KAK4412743.1"/>
    </source>
</evidence>
<reference evidence="1" key="2">
    <citation type="journal article" date="2024" name="Plant">
        <title>Genomic evolution and insights into agronomic trait innovations of Sesamum species.</title>
        <authorList>
            <person name="Miao H."/>
            <person name="Wang L."/>
            <person name="Qu L."/>
            <person name="Liu H."/>
            <person name="Sun Y."/>
            <person name="Le M."/>
            <person name="Wang Q."/>
            <person name="Wei S."/>
            <person name="Zheng Y."/>
            <person name="Lin W."/>
            <person name="Duan Y."/>
            <person name="Cao H."/>
            <person name="Xiong S."/>
            <person name="Wang X."/>
            <person name="Wei L."/>
            <person name="Li C."/>
            <person name="Ma Q."/>
            <person name="Ju M."/>
            <person name="Zhao R."/>
            <person name="Li G."/>
            <person name="Mu C."/>
            <person name="Tian Q."/>
            <person name="Mei H."/>
            <person name="Zhang T."/>
            <person name="Gao T."/>
            <person name="Zhang H."/>
        </authorList>
    </citation>
    <scope>NUCLEOTIDE SEQUENCE</scope>
    <source>
        <strain evidence="1">3651</strain>
    </source>
</reference>
<evidence type="ECO:0000313" key="2">
    <source>
        <dbReference type="Proteomes" id="UP001293254"/>
    </source>
</evidence>
<keyword evidence="2" id="KW-1185">Reference proteome</keyword>
<proteinExistence type="predicted"/>
<organism evidence="1 2">
    <name type="scientific">Sesamum alatum</name>
    <dbReference type="NCBI Taxonomy" id="300844"/>
    <lineage>
        <taxon>Eukaryota</taxon>
        <taxon>Viridiplantae</taxon>
        <taxon>Streptophyta</taxon>
        <taxon>Embryophyta</taxon>
        <taxon>Tracheophyta</taxon>
        <taxon>Spermatophyta</taxon>
        <taxon>Magnoliopsida</taxon>
        <taxon>eudicotyledons</taxon>
        <taxon>Gunneridae</taxon>
        <taxon>Pentapetalae</taxon>
        <taxon>asterids</taxon>
        <taxon>lamiids</taxon>
        <taxon>Lamiales</taxon>
        <taxon>Pedaliaceae</taxon>
        <taxon>Sesamum</taxon>
    </lineage>
</organism>
<dbReference type="Proteomes" id="UP001293254">
    <property type="component" value="Unassembled WGS sequence"/>
</dbReference>
<sequence>MSCMAVVVCAWGRKEEILIPLPSLVILASLPYFRPYSRSFQKYEILAIPDATVICLPEHRIPYERGWIPYRIPACLKSFLVVLYHLVSAKLRTVYVAPDLRNPLQIASHKIEQCDLADHRESKSSEV</sequence>
<protein>
    <submittedName>
        <fullName evidence="1">Uncharacterized protein</fullName>
    </submittedName>
</protein>
<comment type="caution">
    <text evidence="1">The sequence shown here is derived from an EMBL/GenBank/DDBJ whole genome shotgun (WGS) entry which is preliminary data.</text>
</comment>
<gene>
    <name evidence="1" type="ORF">Salat_2921500</name>
</gene>
<reference evidence="1" key="1">
    <citation type="submission" date="2020-06" db="EMBL/GenBank/DDBJ databases">
        <authorList>
            <person name="Li T."/>
            <person name="Hu X."/>
            <person name="Zhang T."/>
            <person name="Song X."/>
            <person name="Zhang H."/>
            <person name="Dai N."/>
            <person name="Sheng W."/>
            <person name="Hou X."/>
            <person name="Wei L."/>
        </authorList>
    </citation>
    <scope>NUCLEOTIDE SEQUENCE</scope>
    <source>
        <strain evidence="1">3651</strain>
        <tissue evidence="1">Leaf</tissue>
    </source>
</reference>
<name>A0AAE2C8C2_9LAMI</name>
<dbReference type="AlphaFoldDB" id="A0AAE2C8C2"/>